<reference evidence="2 3" key="1">
    <citation type="submission" date="2015-01" db="EMBL/GenBank/DDBJ databases">
        <title>The Genome Sequence of Fonsecaea pedrosoi CBS 271.37.</title>
        <authorList>
            <consortium name="The Broad Institute Genomics Platform"/>
            <person name="Cuomo C."/>
            <person name="de Hoog S."/>
            <person name="Gorbushina A."/>
            <person name="Stielow B."/>
            <person name="Teixiera M."/>
            <person name="Abouelleil A."/>
            <person name="Chapman S.B."/>
            <person name="Priest M."/>
            <person name="Young S.K."/>
            <person name="Wortman J."/>
            <person name="Nusbaum C."/>
            <person name="Birren B."/>
        </authorList>
    </citation>
    <scope>NUCLEOTIDE SEQUENCE [LARGE SCALE GENOMIC DNA]</scope>
    <source>
        <strain evidence="2 3">CBS 271.37</strain>
    </source>
</reference>
<feature type="domain" description="Heterokaryon incompatibility" evidence="1">
    <location>
        <begin position="57"/>
        <end position="216"/>
    </location>
</feature>
<dbReference type="Pfam" id="PF06985">
    <property type="entry name" value="HET"/>
    <property type="match status" value="1"/>
</dbReference>
<dbReference type="RefSeq" id="XP_013281003.1">
    <property type="nucleotide sequence ID" value="XM_013425549.1"/>
</dbReference>
<proteinExistence type="predicted"/>
<name>A0A0D2GEY3_9EURO</name>
<dbReference type="OrthoDB" id="4146092at2759"/>
<dbReference type="PANTHER" id="PTHR24148">
    <property type="entry name" value="ANKYRIN REPEAT DOMAIN-CONTAINING PROTEIN 39 HOMOLOG-RELATED"/>
    <property type="match status" value="1"/>
</dbReference>
<protein>
    <recommendedName>
        <fullName evidence="1">Heterokaryon incompatibility domain-containing protein</fullName>
    </recommendedName>
</protein>
<gene>
    <name evidence="2" type="ORF">Z517_09641</name>
</gene>
<sequence>MCDTAPRPPPFEYEPLDPQVSGKCIRLLHLLPLTDDGVIRCTLENNVSIAEQPVPSYTCLSYEWGDDVDHTRWIEVNGRCLEVSRNLFDFLKSLLQQQNGTGLQGLWIDALAINQKDQKEKSVQVDQMHDIFRQASEVLSWLGPAAHDSDELFNFLESLDIPVPEGASDADTTRSLERKMWYELQHRFFDAGHRIHRAANHLCNRTYWGRMWIVQEMLLARRLHLVCGSKRIRWLRFAIVLEALLSKQTMFKHLLWISRRSPVEPILQHWLRGCDGAEPEDIQTLFTTFATFHCSEPRDKVYALRSLSCDSNLIEVNYESPIEDVLLQVLRVFRRQMLYVEFAAVCEMFRVNLWRLFPLFDEGQPHPGRGANKGPMRPVTGLNQDTPGYAVSPKFSVDLGTIKFGGSRYQGGVVYSWTNLIELSRNGRLKQCNCAPCQKGWQAIRSNSSKGGAESIDTSLQLNCETDRFDIAQSTEVILFYQQHSSGQERYLAPFATGIMLRKVKDTFSVLSGWNYDFVFDSNPGSLYVLLYHDPEVCKLNYEKSLPYTRSVSYTMSQLWNLVSHRSPGFSSGLDKDIGLSALDEVEGLPNVSIEGTMANWS</sequence>
<dbReference type="EMBL" id="KN846974">
    <property type="protein sequence ID" value="KIW77195.1"/>
    <property type="molecule type" value="Genomic_DNA"/>
</dbReference>
<dbReference type="AlphaFoldDB" id="A0A0D2GEY3"/>
<dbReference type="PANTHER" id="PTHR24148:SF73">
    <property type="entry name" value="HET DOMAIN PROTEIN (AFU_ORTHOLOGUE AFUA_8G01020)"/>
    <property type="match status" value="1"/>
</dbReference>
<evidence type="ECO:0000313" key="2">
    <source>
        <dbReference type="EMBL" id="KIW77195.1"/>
    </source>
</evidence>
<dbReference type="VEuPathDB" id="FungiDB:Z517_09641"/>
<dbReference type="InterPro" id="IPR052895">
    <property type="entry name" value="HetReg/Transcr_Mod"/>
</dbReference>
<keyword evidence="3" id="KW-1185">Reference proteome</keyword>
<dbReference type="GeneID" id="25309131"/>
<dbReference type="STRING" id="1442368.A0A0D2GEY3"/>
<evidence type="ECO:0000259" key="1">
    <source>
        <dbReference type="Pfam" id="PF06985"/>
    </source>
</evidence>
<organism evidence="2 3">
    <name type="scientific">Fonsecaea pedrosoi CBS 271.37</name>
    <dbReference type="NCBI Taxonomy" id="1442368"/>
    <lineage>
        <taxon>Eukaryota</taxon>
        <taxon>Fungi</taxon>
        <taxon>Dikarya</taxon>
        <taxon>Ascomycota</taxon>
        <taxon>Pezizomycotina</taxon>
        <taxon>Eurotiomycetes</taxon>
        <taxon>Chaetothyriomycetidae</taxon>
        <taxon>Chaetothyriales</taxon>
        <taxon>Herpotrichiellaceae</taxon>
        <taxon>Fonsecaea</taxon>
    </lineage>
</organism>
<dbReference type="InterPro" id="IPR010730">
    <property type="entry name" value="HET"/>
</dbReference>
<dbReference type="Proteomes" id="UP000053029">
    <property type="component" value="Unassembled WGS sequence"/>
</dbReference>
<accession>A0A0D2GEY3</accession>
<evidence type="ECO:0000313" key="3">
    <source>
        <dbReference type="Proteomes" id="UP000053029"/>
    </source>
</evidence>
<dbReference type="HOGENOM" id="CLU_478956_0_0_1"/>